<name>A0ABN7W3C1_GIGMA</name>
<sequence>MNQNNLNFTLAAQLYNLKPHKQINNLFDPNITSTEDINDDLNKSSDDEIRFVIPSPVDINHMINYATVKNTSGNVKQLKFNHVKVSADKSLKITIPHEKNHVGGLKILAMQSLPVDHHPIQSKIFKPKPFKPYNASKPFISSVKKSKENVQENIQENIQESPLHSNSNPIESASKVIIEN</sequence>
<accession>A0ABN7W3C1</accession>
<organism evidence="2 3">
    <name type="scientific">Gigaspora margarita</name>
    <dbReference type="NCBI Taxonomy" id="4874"/>
    <lineage>
        <taxon>Eukaryota</taxon>
        <taxon>Fungi</taxon>
        <taxon>Fungi incertae sedis</taxon>
        <taxon>Mucoromycota</taxon>
        <taxon>Glomeromycotina</taxon>
        <taxon>Glomeromycetes</taxon>
        <taxon>Diversisporales</taxon>
        <taxon>Gigasporaceae</taxon>
        <taxon>Gigaspora</taxon>
    </lineage>
</organism>
<feature type="non-terminal residue" evidence="2">
    <location>
        <position position="180"/>
    </location>
</feature>
<evidence type="ECO:0000313" key="2">
    <source>
        <dbReference type="EMBL" id="CAG8813794.1"/>
    </source>
</evidence>
<protein>
    <submittedName>
        <fullName evidence="2">28438_t:CDS:1</fullName>
    </submittedName>
</protein>
<keyword evidence="3" id="KW-1185">Reference proteome</keyword>
<evidence type="ECO:0000256" key="1">
    <source>
        <dbReference type="SAM" id="MobiDB-lite"/>
    </source>
</evidence>
<comment type="caution">
    <text evidence="2">The sequence shown here is derived from an EMBL/GenBank/DDBJ whole genome shotgun (WGS) entry which is preliminary data.</text>
</comment>
<feature type="compositionally biased region" description="Polar residues" evidence="1">
    <location>
        <begin position="161"/>
        <end position="171"/>
    </location>
</feature>
<evidence type="ECO:0000313" key="3">
    <source>
        <dbReference type="Proteomes" id="UP000789901"/>
    </source>
</evidence>
<dbReference type="Proteomes" id="UP000789901">
    <property type="component" value="Unassembled WGS sequence"/>
</dbReference>
<dbReference type="EMBL" id="CAJVQB010029257">
    <property type="protein sequence ID" value="CAG8813794.1"/>
    <property type="molecule type" value="Genomic_DNA"/>
</dbReference>
<feature type="region of interest" description="Disordered" evidence="1">
    <location>
        <begin position="161"/>
        <end position="180"/>
    </location>
</feature>
<reference evidence="2 3" key="1">
    <citation type="submission" date="2021-06" db="EMBL/GenBank/DDBJ databases">
        <authorList>
            <person name="Kallberg Y."/>
            <person name="Tangrot J."/>
            <person name="Rosling A."/>
        </authorList>
    </citation>
    <scope>NUCLEOTIDE SEQUENCE [LARGE SCALE GENOMIC DNA]</scope>
    <source>
        <strain evidence="2 3">120-4 pot B 10/14</strain>
    </source>
</reference>
<proteinExistence type="predicted"/>
<gene>
    <name evidence="2" type="ORF">GMARGA_LOCUS25881</name>
</gene>